<keyword evidence="2" id="KW-1185">Reference proteome</keyword>
<protein>
    <submittedName>
        <fullName evidence="1">Uncharacterized protein</fullName>
    </submittedName>
</protein>
<accession>A0A1C4Y9A6</accession>
<dbReference type="Proteomes" id="UP000198243">
    <property type="component" value="Chromosome I"/>
</dbReference>
<proteinExistence type="predicted"/>
<organism evidence="1 2">
    <name type="scientific">Micromonospora coriariae</name>
    <dbReference type="NCBI Taxonomy" id="285665"/>
    <lineage>
        <taxon>Bacteria</taxon>
        <taxon>Bacillati</taxon>
        <taxon>Actinomycetota</taxon>
        <taxon>Actinomycetes</taxon>
        <taxon>Micromonosporales</taxon>
        <taxon>Micromonosporaceae</taxon>
        <taxon>Micromonospora</taxon>
    </lineage>
</organism>
<gene>
    <name evidence="1" type="ORF">GA0070607_6450</name>
</gene>
<evidence type="ECO:0000313" key="1">
    <source>
        <dbReference type="EMBL" id="SCF17305.1"/>
    </source>
</evidence>
<dbReference type="RefSeq" id="WP_269458407.1">
    <property type="nucleotide sequence ID" value="NZ_LT607412.1"/>
</dbReference>
<reference evidence="2" key="1">
    <citation type="submission" date="2016-06" db="EMBL/GenBank/DDBJ databases">
        <authorList>
            <person name="Varghese N."/>
            <person name="Submissions Spin"/>
        </authorList>
    </citation>
    <scope>NUCLEOTIDE SEQUENCE [LARGE SCALE GENOMIC DNA]</scope>
    <source>
        <strain evidence="2">DSM 44875</strain>
    </source>
</reference>
<sequence>MLERRLDAVEAPVDWQKHVFVGSEFFFLCMPTAAEAHHDP</sequence>
<evidence type="ECO:0000313" key="2">
    <source>
        <dbReference type="Proteomes" id="UP000198243"/>
    </source>
</evidence>
<dbReference type="AlphaFoldDB" id="A0A1C4Y9A6"/>
<name>A0A1C4Y9A6_9ACTN</name>
<dbReference type="EMBL" id="LT607412">
    <property type="protein sequence ID" value="SCF17305.1"/>
    <property type="molecule type" value="Genomic_DNA"/>
</dbReference>